<protein>
    <recommendedName>
        <fullName evidence="12">Phospholysine phosphohistidine inorganic pyrophosphate phosphatase</fullName>
        <ecNumber evidence="5">3.6.1.1</ecNumber>
    </recommendedName>
</protein>
<dbReference type="Ensembl" id="ENSCJAT00000096758.2">
    <property type="protein sequence ID" value="ENSCJAP00000071516.1"/>
    <property type="gene ID" value="ENSCJAG00000012614.5"/>
</dbReference>
<dbReference type="GeneTree" id="ENSGT00940000159002"/>
<comment type="catalytic activity">
    <reaction evidence="13">
        <text>diphosphate + H2O = 2 phosphate + H(+)</text>
        <dbReference type="Rhea" id="RHEA:24576"/>
        <dbReference type="ChEBI" id="CHEBI:15377"/>
        <dbReference type="ChEBI" id="CHEBI:15378"/>
        <dbReference type="ChEBI" id="CHEBI:33019"/>
        <dbReference type="ChEBI" id="CHEBI:43474"/>
        <dbReference type="EC" id="3.6.1.1"/>
    </reaction>
</comment>
<evidence type="ECO:0000256" key="5">
    <source>
        <dbReference type="ARBA" id="ARBA00012146"/>
    </source>
</evidence>
<dbReference type="FunFam" id="3.40.50.1000:FF:000051">
    <property type="entry name" value="Phospholysine phosphohistidine inorganic pyrophosphate phosphatase"/>
    <property type="match status" value="1"/>
</dbReference>
<dbReference type="PANTHER" id="PTHR19288">
    <property type="entry name" value="4-NITROPHENYLPHOSPHATASE-RELATED"/>
    <property type="match status" value="1"/>
</dbReference>
<evidence type="ECO:0000256" key="4">
    <source>
        <dbReference type="ARBA" id="ARBA00007958"/>
    </source>
</evidence>
<keyword evidence="10" id="KW-0539">Nucleus</keyword>
<dbReference type="InterPro" id="IPR006355">
    <property type="entry name" value="LHPP/HDHD2"/>
</dbReference>
<dbReference type="SUPFAM" id="SSF56784">
    <property type="entry name" value="HAD-like"/>
    <property type="match status" value="1"/>
</dbReference>
<sequence>ATAPGLFLSLIGTGSHYVDQVGLELQGSSRPSSSASRSPGIAGASHRPWLQVPSCCLNLLLIFLSYLFSAFLALCPLISWEENFRKGHPGPAPVPGLRPAFPPRPSSPAGLHFPGAPARPRYPRRLGRGADEHCRAPWPRGASSWLACAECCSTSRACCTTAARAAARPSPARWRRWPGVRSEFDQIDTSNPNCVVIADAGESFSYQNMNSAFQVLMELENPVLISLGKGRYYKETSGLMLDVGPYMKALEYACGIKAEVVGKPSPEFFKSALQAIGVEAHQAVMIGDDIVGDVGGAQRCGMRALQVRTGKFRPSDEHHPEVKADGYVDNLAEAVDLLLQHVDK</sequence>
<keyword evidence="6" id="KW-0963">Cytoplasm</keyword>
<organism evidence="14 15">
    <name type="scientific">Callithrix jacchus</name>
    <name type="common">White-tufted-ear marmoset</name>
    <name type="synonym">Simia Jacchus</name>
    <dbReference type="NCBI Taxonomy" id="9483"/>
    <lineage>
        <taxon>Eukaryota</taxon>
        <taxon>Metazoa</taxon>
        <taxon>Chordata</taxon>
        <taxon>Craniata</taxon>
        <taxon>Vertebrata</taxon>
        <taxon>Euteleostomi</taxon>
        <taxon>Mammalia</taxon>
        <taxon>Eutheria</taxon>
        <taxon>Euarchontoglires</taxon>
        <taxon>Primates</taxon>
        <taxon>Haplorrhini</taxon>
        <taxon>Platyrrhini</taxon>
        <taxon>Cebidae</taxon>
        <taxon>Callitrichinae</taxon>
        <taxon>Callithrix</taxon>
        <taxon>Callithrix</taxon>
    </lineage>
</organism>
<evidence type="ECO:0000313" key="15">
    <source>
        <dbReference type="Proteomes" id="UP000008225"/>
    </source>
</evidence>
<evidence type="ECO:0000256" key="9">
    <source>
        <dbReference type="ARBA" id="ARBA00022842"/>
    </source>
</evidence>
<dbReference type="PANTHER" id="PTHR19288:SF44">
    <property type="entry name" value="PHOSPHOLYSINE PHOSPHOHISTIDINE INORGANIC PYROPHOSPHATE PHOSPHATASE"/>
    <property type="match status" value="1"/>
</dbReference>
<dbReference type="GO" id="GO:0004427">
    <property type="term" value="F:inorganic diphosphate phosphatase activity"/>
    <property type="evidence" value="ECO:0007669"/>
    <property type="project" value="UniProtKB-EC"/>
</dbReference>
<evidence type="ECO:0000256" key="3">
    <source>
        <dbReference type="ARBA" id="ARBA00004496"/>
    </source>
</evidence>
<dbReference type="Pfam" id="PF13242">
    <property type="entry name" value="Hydrolase_like"/>
    <property type="match status" value="1"/>
</dbReference>
<evidence type="ECO:0000256" key="13">
    <source>
        <dbReference type="ARBA" id="ARBA00047820"/>
    </source>
</evidence>
<dbReference type="InterPro" id="IPR036412">
    <property type="entry name" value="HAD-like_sf"/>
</dbReference>
<dbReference type="GO" id="GO:0016607">
    <property type="term" value="C:nuclear speck"/>
    <property type="evidence" value="ECO:0007669"/>
    <property type="project" value="Ensembl"/>
</dbReference>
<evidence type="ECO:0000256" key="7">
    <source>
        <dbReference type="ARBA" id="ARBA00022723"/>
    </source>
</evidence>
<dbReference type="GO" id="GO:0016791">
    <property type="term" value="F:phosphatase activity"/>
    <property type="evidence" value="ECO:0007669"/>
    <property type="project" value="InterPro"/>
</dbReference>
<evidence type="ECO:0000256" key="1">
    <source>
        <dbReference type="ARBA" id="ARBA00001946"/>
    </source>
</evidence>
<evidence type="ECO:0000256" key="10">
    <source>
        <dbReference type="ARBA" id="ARBA00023242"/>
    </source>
</evidence>
<dbReference type="AlphaFoldDB" id="A0A5F4W125"/>
<dbReference type="GO" id="GO:0042803">
    <property type="term" value="F:protein homodimerization activity"/>
    <property type="evidence" value="ECO:0007669"/>
    <property type="project" value="Ensembl"/>
</dbReference>
<comment type="function">
    <text evidence="11">Phosphatase that hydrolyzes imidodiphosphate, 3-phosphohistidine and 6-phospholysine. Has broad substrate specificity and can also hydrolyze inorganic diphosphate, but with lower efficiency.</text>
</comment>
<keyword evidence="15" id="KW-1185">Reference proteome</keyword>
<keyword evidence="7" id="KW-0479">Metal-binding</keyword>
<accession>A0A5F4W125</accession>
<dbReference type="GO" id="GO:0005829">
    <property type="term" value="C:cytosol"/>
    <property type="evidence" value="ECO:0007669"/>
    <property type="project" value="Ensembl"/>
</dbReference>
<evidence type="ECO:0000256" key="2">
    <source>
        <dbReference type="ARBA" id="ARBA00004123"/>
    </source>
</evidence>
<keyword evidence="9" id="KW-0460">Magnesium</keyword>
<evidence type="ECO:0000313" key="14">
    <source>
        <dbReference type="Ensembl" id="ENSCJAP00000071516.1"/>
    </source>
</evidence>
<reference evidence="14" key="1">
    <citation type="submission" date="2009-03" db="EMBL/GenBank/DDBJ databases">
        <authorList>
            <person name="Warren W."/>
            <person name="Ye L."/>
            <person name="Minx P."/>
            <person name="Worley K."/>
            <person name="Gibbs R."/>
            <person name="Wilson R.K."/>
        </authorList>
    </citation>
    <scope>NUCLEOTIDE SEQUENCE [LARGE SCALE GENOMIC DNA]</scope>
</reference>
<evidence type="ECO:0000256" key="8">
    <source>
        <dbReference type="ARBA" id="ARBA00022801"/>
    </source>
</evidence>
<reference evidence="14" key="2">
    <citation type="submission" date="2025-08" db="UniProtKB">
        <authorList>
            <consortium name="Ensembl"/>
        </authorList>
    </citation>
    <scope>IDENTIFICATION</scope>
</reference>
<dbReference type="InterPro" id="IPR023214">
    <property type="entry name" value="HAD_sf"/>
</dbReference>
<dbReference type="NCBIfam" id="TIGR01458">
    <property type="entry name" value="HAD-SF-IIA-hyp3"/>
    <property type="match status" value="1"/>
</dbReference>
<proteinExistence type="inferred from homology"/>
<evidence type="ECO:0000256" key="12">
    <source>
        <dbReference type="ARBA" id="ARBA00039357"/>
    </source>
</evidence>
<dbReference type="InParanoid" id="A0A5F4W125"/>
<dbReference type="Bgee" id="ENSCJAG00000012614">
    <property type="expression patterns" value="Expressed in liver and 6 other cell types or tissues"/>
</dbReference>
<dbReference type="STRING" id="9483.ENSCJAP00000071516"/>
<evidence type="ECO:0000256" key="6">
    <source>
        <dbReference type="ARBA" id="ARBA00022490"/>
    </source>
</evidence>
<dbReference type="EC" id="3.6.1.1" evidence="5"/>
<reference evidence="14" key="3">
    <citation type="submission" date="2025-09" db="UniProtKB">
        <authorList>
            <consortium name="Ensembl"/>
        </authorList>
    </citation>
    <scope>IDENTIFICATION</scope>
</reference>
<dbReference type="PRINTS" id="PR02045">
    <property type="entry name" value="F138DOMAIN"/>
</dbReference>
<dbReference type="Proteomes" id="UP000008225">
    <property type="component" value="Chromosome 12"/>
</dbReference>
<name>A0A5F4W125_CALJA</name>
<gene>
    <name evidence="14" type="primary">LHPP</name>
</gene>
<dbReference type="GO" id="GO:0046872">
    <property type="term" value="F:metal ion binding"/>
    <property type="evidence" value="ECO:0007669"/>
    <property type="project" value="UniProtKB-KW"/>
</dbReference>
<evidence type="ECO:0000256" key="11">
    <source>
        <dbReference type="ARBA" id="ARBA00037258"/>
    </source>
</evidence>
<comment type="cofactor">
    <cofactor evidence="1">
        <name>Mg(2+)</name>
        <dbReference type="ChEBI" id="CHEBI:18420"/>
    </cofactor>
</comment>
<dbReference type="Gene3D" id="3.40.50.1000">
    <property type="entry name" value="HAD superfamily/HAD-like"/>
    <property type="match status" value="2"/>
</dbReference>
<dbReference type="GO" id="GO:0006796">
    <property type="term" value="P:phosphate-containing compound metabolic process"/>
    <property type="evidence" value="ECO:0007669"/>
    <property type="project" value="Ensembl"/>
</dbReference>
<keyword evidence="8" id="KW-0378">Hydrolase</keyword>
<comment type="similarity">
    <text evidence="4">Belongs to the HAD-like hydrolase superfamily.</text>
</comment>
<comment type="subcellular location">
    <subcellularLocation>
        <location evidence="3">Cytoplasm</location>
    </subcellularLocation>
    <subcellularLocation>
        <location evidence="2">Nucleus</location>
    </subcellularLocation>
</comment>